<dbReference type="PANTHER" id="PTHR24012">
    <property type="entry name" value="RNA BINDING PROTEIN"/>
    <property type="match status" value="1"/>
</dbReference>
<dbReference type="InterPro" id="IPR000504">
    <property type="entry name" value="RRM_dom"/>
</dbReference>
<dbReference type="InterPro" id="IPR012677">
    <property type="entry name" value="Nucleotide-bd_a/b_plait_sf"/>
</dbReference>
<reference evidence="5" key="1">
    <citation type="submission" date="2023-10" db="EMBL/GenBank/DDBJ databases">
        <authorList>
            <person name="Domelevo Entfellner J.-B."/>
        </authorList>
    </citation>
    <scope>NUCLEOTIDE SEQUENCE</scope>
</reference>
<evidence type="ECO:0000256" key="3">
    <source>
        <dbReference type="PROSITE-ProRule" id="PRU00176"/>
    </source>
</evidence>
<dbReference type="Gramene" id="rna-AYBTSS11_LOCUS1761">
    <property type="protein sequence ID" value="CAJ1845039.1"/>
    <property type="gene ID" value="gene-AYBTSS11_LOCUS1761"/>
</dbReference>
<organism evidence="5 6">
    <name type="scientific">Sphenostylis stenocarpa</name>
    <dbReference type="NCBI Taxonomy" id="92480"/>
    <lineage>
        <taxon>Eukaryota</taxon>
        <taxon>Viridiplantae</taxon>
        <taxon>Streptophyta</taxon>
        <taxon>Embryophyta</taxon>
        <taxon>Tracheophyta</taxon>
        <taxon>Spermatophyta</taxon>
        <taxon>Magnoliopsida</taxon>
        <taxon>eudicotyledons</taxon>
        <taxon>Gunneridae</taxon>
        <taxon>Pentapetalae</taxon>
        <taxon>rosids</taxon>
        <taxon>fabids</taxon>
        <taxon>Fabales</taxon>
        <taxon>Fabaceae</taxon>
        <taxon>Papilionoideae</taxon>
        <taxon>50 kb inversion clade</taxon>
        <taxon>NPAAA clade</taxon>
        <taxon>indigoferoid/millettioid clade</taxon>
        <taxon>Phaseoleae</taxon>
        <taxon>Sphenostylis</taxon>
    </lineage>
</organism>
<dbReference type="Proteomes" id="UP001189624">
    <property type="component" value="Chromosome 1"/>
</dbReference>
<keyword evidence="6" id="KW-1185">Reference proteome</keyword>
<gene>
    <name evidence="5" type="ORF">AYBTSS11_LOCUS1761</name>
</gene>
<keyword evidence="2 3" id="KW-0694">RNA-binding</keyword>
<dbReference type="GO" id="GO:0003723">
    <property type="term" value="F:RNA binding"/>
    <property type="evidence" value="ECO:0007669"/>
    <property type="project" value="UniProtKB-UniRule"/>
</dbReference>
<keyword evidence="1" id="KW-0677">Repeat</keyword>
<name>A0AA86RVP0_9FABA</name>
<evidence type="ECO:0000256" key="1">
    <source>
        <dbReference type="ARBA" id="ARBA00022737"/>
    </source>
</evidence>
<dbReference type="AlphaFoldDB" id="A0AA86RVP0"/>
<dbReference type="Pfam" id="PF00076">
    <property type="entry name" value="RRM_1"/>
    <property type="match status" value="2"/>
</dbReference>
<accession>A0AA86RVP0</accession>
<dbReference type="InterPro" id="IPR035979">
    <property type="entry name" value="RBD_domain_sf"/>
</dbReference>
<feature type="domain" description="RRM" evidence="4">
    <location>
        <begin position="32"/>
        <end position="124"/>
    </location>
</feature>
<protein>
    <recommendedName>
        <fullName evidence="4">RRM domain-containing protein</fullName>
    </recommendedName>
</protein>
<dbReference type="SMART" id="SM00360">
    <property type="entry name" value="RRM"/>
    <property type="match status" value="2"/>
</dbReference>
<evidence type="ECO:0000259" key="4">
    <source>
        <dbReference type="PROSITE" id="PS50102"/>
    </source>
</evidence>
<dbReference type="Gene3D" id="3.30.70.330">
    <property type="match status" value="2"/>
</dbReference>
<evidence type="ECO:0000313" key="6">
    <source>
        <dbReference type="Proteomes" id="UP001189624"/>
    </source>
</evidence>
<dbReference type="SUPFAM" id="SSF54928">
    <property type="entry name" value="RNA-binding domain, RBD"/>
    <property type="match status" value="2"/>
</dbReference>
<dbReference type="PROSITE" id="PS50102">
    <property type="entry name" value="RRM"/>
    <property type="match status" value="2"/>
</dbReference>
<feature type="domain" description="RRM" evidence="4">
    <location>
        <begin position="139"/>
        <end position="215"/>
    </location>
</feature>
<feature type="non-terminal residue" evidence="5">
    <location>
        <position position="1"/>
    </location>
</feature>
<dbReference type="EMBL" id="OY731398">
    <property type="protein sequence ID" value="CAJ1845039.1"/>
    <property type="molecule type" value="Genomic_DNA"/>
</dbReference>
<sequence length="254" mass="28462">ITAISFLVFKKKRKRKEIAMAQAPAEDHFFNTALYVGDLDSSVTEDQLYDHFNVVAQNLDKSIDHKDLFDVFATFGNIPSCKVARDASGVSKVMLLCASAKEATDRLNGMLLNDKKVYVGPFMRKKDREAVPSGDANFSNVYVKNLSHKITDAELGTIFGKYGPITSAAVMKDAEGRSKGFGFVNFTNAAAARARDALDGKTFDGRQWYVGKAQRKTERELELKERHEQNWKRQPYKQGTNLYIKNLDSSIGDE</sequence>
<evidence type="ECO:0000313" key="5">
    <source>
        <dbReference type="EMBL" id="CAJ1845039.1"/>
    </source>
</evidence>
<evidence type="ECO:0000256" key="2">
    <source>
        <dbReference type="ARBA" id="ARBA00022884"/>
    </source>
</evidence>
<proteinExistence type="predicted"/>